<dbReference type="Proteomes" id="UP000539052">
    <property type="component" value="Unassembled WGS sequence"/>
</dbReference>
<accession>A0ABX1VL39</accession>
<organism evidence="1 2">
    <name type="scientific">Lacrimispora defluvii</name>
    <dbReference type="NCBI Taxonomy" id="2719233"/>
    <lineage>
        <taxon>Bacteria</taxon>
        <taxon>Bacillati</taxon>
        <taxon>Bacillota</taxon>
        <taxon>Clostridia</taxon>
        <taxon>Lachnospirales</taxon>
        <taxon>Lachnospiraceae</taxon>
        <taxon>Lacrimispora</taxon>
    </lineage>
</organism>
<protein>
    <submittedName>
        <fullName evidence="1">Uncharacterized protein</fullName>
    </submittedName>
</protein>
<gene>
    <name evidence="1" type="ORF">G9470_02580</name>
</gene>
<comment type="caution">
    <text evidence="1">The sequence shown here is derived from an EMBL/GenBank/DDBJ whole genome shotgun (WGS) entry which is preliminary data.</text>
</comment>
<sequence length="144" mass="16234">MEGQNGSTEALDIKTAIQIAKILAAAPDERIPMILDVFQKAEVNIGGLDELAEWRALNKQTALIDTEEFIKGITGGREQVDGEYRIKAAEFNHYCADHNISSRLARKHLYEHGLIRTSTDKGKINYTVPIWEGNHNERYVVIKN</sequence>
<evidence type="ECO:0000313" key="1">
    <source>
        <dbReference type="EMBL" id="NNJ28689.1"/>
    </source>
</evidence>
<reference evidence="1 2" key="1">
    <citation type="submission" date="2020-03" db="EMBL/GenBank/DDBJ databases">
        <title>Genome Sequence of industrial isolate, B5A.</title>
        <authorList>
            <person name="Sharma S."/>
            <person name="Patil P.B."/>
            <person name="Korpole S."/>
        </authorList>
    </citation>
    <scope>NUCLEOTIDE SEQUENCE [LARGE SCALE GENOMIC DNA]</scope>
    <source>
        <strain evidence="1 2">PI-S10-B5A</strain>
    </source>
</reference>
<evidence type="ECO:0000313" key="2">
    <source>
        <dbReference type="Proteomes" id="UP000539052"/>
    </source>
</evidence>
<keyword evidence="2" id="KW-1185">Reference proteome</keyword>
<dbReference type="EMBL" id="JAAOXG010000002">
    <property type="protein sequence ID" value="NNJ28689.1"/>
    <property type="molecule type" value="Genomic_DNA"/>
</dbReference>
<name>A0ABX1VL39_9FIRM</name>
<dbReference type="RefSeq" id="WP_170820037.1">
    <property type="nucleotide sequence ID" value="NZ_JAAOXG010000002.1"/>
</dbReference>
<proteinExistence type="predicted"/>